<evidence type="ECO:0000313" key="2">
    <source>
        <dbReference type="EMBL" id="GFY12198.1"/>
    </source>
</evidence>
<organism evidence="2 3">
    <name type="scientific">Trichonephila clavipes</name>
    <name type="common">Golden silk orbweaver</name>
    <name type="synonym">Nephila clavipes</name>
    <dbReference type="NCBI Taxonomy" id="2585209"/>
    <lineage>
        <taxon>Eukaryota</taxon>
        <taxon>Metazoa</taxon>
        <taxon>Ecdysozoa</taxon>
        <taxon>Arthropoda</taxon>
        <taxon>Chelicerata</taxon>
        <taxon>Arachnida</taxon>
        <taxon>Araneae</taxon>
        <taxon>Araneomorphae</taxon>
        <taxon>Entelegynae</taxon>
        <taxon>Araneoidea</taxon>
        <taxon>Nephilidae</taxon>
        <taxon>Trichonephila</taxon>
    </lineage>
</organism>
<sequence length="168" mass="19360">MSKAIPVLRILNSGHYIRYVTNLEILTLPVNAFPKDIFRKDNVHPHFVLRMYKSSSEHGRFLFFHYSPCEWRFHDMKVHSHGRSDHQPRSNCRTKDAELISYGWTVGLQWIPSHVGIPGNDRADEKTSHGAESSQTEVPLTSRRANNISTCIDKYITVAQETKSLEEP</sequence>
<protein>
    <recommendedName>
        <fullName evidence="4">RNase H type-1 domain-containing protein</fullName>
    </recommendedName>
</protein>
<dbReference type="Gene3D" id="3.30.420.10">
    <property type="entry name" value="Ribonuclease H-like superfamily/Ribonuclease H"/>
    <property type="match status" value="1"/>
</dbReference>
<dbReference type="SUPFAM" id="SSF53098">
    <property type="entry name" value="Ribonuclease H-like"/>
    <property type="match status" value="1"/>
</dbReference>
<dbReference type="GO" id="GO:0003676">
    <property type="term" value="F:nucleic acid binding"/>
    <property type="evidence" value="ECO:0007669"/>
    <property type="project" value="InterPro"/>
</dbReference>
<feature type="region of interest" description="Disordered" evidence="1">
    <location>
        <begin position="119"/>
        <end position="142"/>
    </location>
</feature>
<dbReference type="InterPro" id="IPR012337">
    <property type="entry name" value="RNaseH-like_sf"/>
</dbReference>
<gene>
    <name evidence="2" type="ORF">TNCV_4934871</name>
</gene>
<dbReference type="EMBL" id="BMAU01021311">
    <property type="protein sequence ID" value="GFY12198.1"/>
    <property type="molecule type" value="Genomic_DNA"/>
</dbReference>
<accession>A0A8X6SSK6</accession>
<proteinExistence type="predicted"/>
<name>A0A8X6SSK6_TRICX</name>
<dbReference type="Proteomes" id="UP000887159">
    <property type="component" value="Unassembled WGS sequence"/>
</dbReference>
<dbReference type="InterPro" id="IPR036397">
    <property type="entry name" value="RNaseH_sf"/>
</dbReference>
<dbReference type="AlphaFoldDB" id="A0A8X6SSK6"/>
<feature type="compositionally biased region" description="Polar residues" evidence="1">
    <location>
        <begin position="130"/>
        <end position="142"/>
    </location>
</feature>
<comment type="caution">
    <text evidence="2">The sequence shown here is derived from an EMBL/GenBank/DDBJ whole genome shotgun (WGS) entry which is preliminary data.</text>
</comment>
<evidence type="ECO:0000313" key="3">
    <source>
        <dbReference type="Proteomes" id="UP000887159"/>
    </source>
</evidence>
<evidence type="ECO:0008006" key="4">
    <source>
        <dbReference type="Google" id="ProtNLM"/>
    </source>
</evidence>
<reference evidence="2" key="1">
    <citation type="submission" date="2020-08" db="EMBL/GenBank/DDBJ databases">
        <title>Multicomponent nature underlies the extraordinary mechanical properties of spider dragline silk.</title>
        <authorList>
            <person name="Kono N."/>
            <person name="Nakamura H."/>
            <person name="Mori M."/>
            <person name="Yoshida Y."/>
            <person name="Ohtoshi R."/>
            <person name="Malay A.D."/>
            <person name="Moran D.A.P."/>
            <person name="Tomita M."/>
            <person name="Numata K."/>
            <person name="Arakawa K."/>
        </authorList>
    </citation>
    <scope>NUCLEOTIDE SEQUENCE</scope>
</reference>
<keyword evidence="3" id="KW-1185">Reference proteome</keyword>
<evidence type="ECO:0000256" key="1">
    <source>
        <dbReference type="SAM" id="MobiDB-lite"/>
    </source>
</evidence>